<keyword evidence="3" id="KW-1185">Reference proteome</keyword>
<feature type="chain" id="PRO_5021488114" evidence="1">
    <location>
        <begin position="23"/>
        <end position="92"/>
    </location>
</feature>
<evidence type="ECO:0000256" key="1">
    <source>
        <dbReference type="SAM" id="SignalP"/>
    </source>
</evidence>
<dbReference type="Proteomes" id="UP000499080">
    <property type="component" value="Unassembled WGS sequence"/>
</dbReference>
<comment type="caution">
    <text evidence="2">The sequence shown here is derived from an EMBL/GenBank/DDBJ whole genome shotgun (WGS) entry which is preliminary data.</text>
</comment>
<name>A0A4Y2JTU7_ARAVE</name>
<evidence type="ECO:0000313" key="2">
    <source>
        <dbReference type="EMBL" id="GBM93247.1"/>
    </source>
</evidence>
<accession>A0A4Y2JTU7</accession>
<dbReference type="AlphaFoldDB" id="A0A4Y2JTU7"/>
<protein>
    <submittedName>
        <fullName evidence="2">Uncharacterized protein</fullName>
    </submittedName>
</protein>
<dbReference type="EMBL" id="BGPR01003860">
    <property type="protein sequence ID" value="GBM93247.1"/>
    <property type="molecule type" value="Genomic_DNA"/>
</dbReference>
<evidence type="ECO:0000313" key="3">
    <source>
        <dbReference type="Proteomes" id="UP000499080"/>
    </source>
</evidence>
<sequence length="92" mass="10118">MRSRRISKRGFASLVATIMAWACPLPVIVRASYGSVRAMDGDGYCDSNLSTRAYCRLDAPGGFTPGRGDFEMNYHKKMEGFLFLSKVPSTDG</sequence>
<proteinExistence type="predicted"/>
<organism evidence="2 3">
    <name type="scientific">Araneus ventricosus</name>
    <name type="common">Orbweaver spider</name>
    <name type="synonym">Epeira ventricosa</name>
    <dbReference type="NCBI Taxonomy" id="182803"/>
    <lineage>
        <taxon>Eukaryota</taxon>
        <taxon>Metazoa</taxon>
        <taxon>Ecdysozoa</taxon>
        <taxon>Arthropoda</taxon>
        <taxon>Chelicerata</taxon>
        <taxon>Arachnida</taxon>
        <taxon>Araneae</taxon>
        <taxon>Araneomorphae</taxon>
        <taxon>Entelegynae</taxon>
        <taxon>Araneoidea</taxon>
        <taxon>Araneidae</taxon>
        <taxon>Araneus</taxon>
    </lineage>
</organism>
<feature type="signal peptide" evidence="1">
    <location>
        <begin position="1"/>
        <end position="22"/>
    </location>
</feature>
<gene>
    <name evidence="2" type="ORF">AVEN_107322_1</name>
</gene>
<reference evidence="2 3" key="1">
    <citation type="journal article" date="2019" name="Sci. Rep.">
        <title>Orb-weaving spider Araneus ventricosus genome elucidates the spidroin gene catalogue.</title>
        <authorList>
            <person name="Kono N."/>
            <person name="Nakamura H."/>
            <person name="Ohtoshi R."/>
            <person name="Moran D.A.P."/>
            <person name="Shinohara A."/>
            <person name="Yoshida Y."/>
            <person name="Fujiwara M."/>
            <person name="Mori M."/>
            <person name="Tomita M."/>
            <person name="Arakawa K."/>
        </authorList>
    </citation>
    <scope>NUCLEOTIDE SEQUENCE [LARGE SCALE GENOMIC DNA]</scope>
</reference>
<keyword evidence="1" id="KW-0732">Signal</keyword>